<name>A0A1A9RYP5_9NEIS</name>
<dbReference type="InterPro" id="IPR022986">
    <property type="entry name" value="UPF0237_ACT"/>
</dbReference>
<dbReference type="CDD" id="cd04872">
    <property type="entry name" value="ACT_1ZPV"/>
    <property type="match status" value="1"/>
</dbReference>
<dbReference type="SUPFAM" id="SSF55021">
    <property type="entry name" value="ACT-like"/>
    <property type="match status" value="1"/>
</dbReference>
<dbReference type="OrthoDB" id="9803078at2"/>
<dbReference type="Gene3D" id="3.30.70.260">
    <property type="match status" value="1"/>
</dbReference>
<dbReference type="InterPro" id="IPR045865">
    <property type="entry name" value="ACT-like_dom_sf"/>
</dbReference>
<evidence type="ECO:0000259" key="2">
    <source>
        <dbReference type="PROSITE" id="PS51671"/>
    </source>
</evidence>
<dbReference type="AlphaFoldDB" id="A0A1A9RYP5"/>
<dbReference type="NCBIfam" id="NF001220">
    <property type="entry name" value="PRK00194.1"/>
    <property type="match status" value="1"/>
</dbReference>
<gene>
    <name evidence="3" type="ORF">A7P95_03980</name>
</gene>
<dbReference type="PROSITE" id="PS51671">
    <property type="entry name" value="ACT"/>
    <property type="match status" value="1"/>
</dbReference>
<dbReference type="PANTHER" id="PTHR34875">
    <property type="entry name" value="UPF0237 PROTEIN MJ1558"/>
    <property type="match status" value="1"/>
</dbReference>
<dbReference type="Proteomes" id="UP000077885">
    <property type="component" value="Unassembled WGS sequence"/>
</dbReference>
<evidence type="ECO:0000313" key="3">
    <source>
        <dbReference type="EMBL" id="OAM29377.1"/>
    </source>
</evidence>
<dbReference type="HAMAP" id="MF_01054">
    <property type="entry name" value="UPF0237"/>
    <property type="match status" value="1"/>
</dbReference>
<evidence type="ECO:0000256" key="1">
    <source>
        <dbReference type="HAMAP-Rule" id="MF_01054"/>
    </source>
</evidence>
<comment type="caution">
    <text evidence="3">The sequence shown here is derived from an EMBL/GenBank/DDBJ whole genome shotgun (WGS) entry which is preliminary data.</text>
</comment>
<reference evidence="4" key="1">
    <citation type="submission" date="2016-05" db="EMBL/GenBank/DDBJ databases">
        <title>Draft genome of Corynebacterium afermentans subsp. afermentans LCDC 88199T.</title>
        <authorList>
            <person name="Bernier A.-M."/>
            <person name="Bernard K."/>
        </authorList>
    </citation>
    <scope>NUCLEOTIDE SEQUENCE [LARGE SCALE GENOMIC DNA]</scope>
    <source>
        <strain evidence="4">NML02-A-017</strain>
    </source>
</reference>
<dbReference type="RefSeq" id="WP_067591502.1">
    <property type="nucleotide sequence ID" value="NZ_LXSL01000014.1"/>
</dbReference>
<protein>
    <recommendedName>
        <fullName evidence="1">UPF0237 protein A7P95_03980</fullName>
    </recommendedName>
</protein>
<proteinExistence type="inferred from homology"/>
<keyword evidence="4" id="KW-1185">Reference proteome</keyword>
<evidence type="ECO:0000313" key="4">
    <source>
        <dbReference type="Proteomes" id="UP000077885"/>
    </source>
</evidence>
<comment type="similarity">
    <text evidence="1">Belongs to the UPF0237 family.</text>
</comment>
<sequence>MSHTHSVLTVIGRDRIGIVFDVSKLLAEHQINILNISQQLMGGYFTMIILMDTARCPDSREDMLRVFDEAGKRLGLDIRMQNEALFQAMHRI</sequence>
<dbReference type="STRING" id="1795827.A7P95_03980"/>
<dbReference type="Pfam" id="PF13740">
    <property type="entry name" value="ACT_6"/>
    <property type="match status" value="1"/>
</dbReference>
<organism evidence="3 4">
    <name type="scientific">Eikenella longinqua</name>
    <dbReference type="NCBI Taxonomy" id="1795827"/>
    <lineage>
        <taxon>Bacteria</taxon>
        <taxon>Pseudomonadati</taxon>
        <taxon>Pseudomonadota</taxon>
        <taxon>Betaproteobacteria</taxon>
        <taxon>Neisseriales</taxon>
        <taxon>Neisseriaceae</taxon>
        <taxon>Eikenella</taxon>
    </lineage>
</organism>
<dbReference type="PANTHER" id="PTHR34875:SF6">
    <property type="entry name" value="UPF0237 PROTEIN MJ1558"/>
    <property type="match status" value="1"/>
</dbReference>
<dbReference type="InterPro" id="IPR050990">
    <property type="entry name" value="UPF0237/GcvR_regulator"/>
</dbReference>
<accession>A0A1A9RYP5</accession>
<feature type="domain" description="ACT" evidence="2">
    <location>
        <begin position="7"/>
        <end position="81"/>
    </location>
</feature>
<dbReference type="EMBL" id="LXSL01000014">
    <property type="protein sequence ID" value="OAM29377.1"/>
    <property type="molecule type" value="Genomic_DNA"/>
</dbReference>
<dbReference type="InterPro" id="IPR002912">
    <property type="entry name" value="ACT_dom"/>
</dbReference>